<evidence type="ECO:0000313" key="3">
    <source>
        <dbReference type="EMBL" id="CAH1780181.1"/>
    </source>
</evidence>
<dbReference type="Proteomes" id="UP000749559">
    <property type="component" value="Unassembled WGS sequence"/>
</dbReference>
<gene>
    <name evidence="3" type="ORF">OFUS_LOCUS6909</name>
</gene>
<evidence type="ECO:0000313" key="4">
    <source>
        <dbReference type="Proteomes" id="UP000749559"/>
    </source>
</evidence>
<dbReference type="EMBL" id="CAIIXF020000003">
    <property type="protein sequence ID" value="CAH1780181.1"/>
    <property type="molecule type" value="Genomic_DNA"/>
</dbReference>
<proteinExistence type="predicted"/>
<keyword evidence="4" id="KW-1185">Reference proteome</keyword>
<feature type="compositionally biased region" description="Polar residues" evidence="2">
    <location>
        <begin position="339"/>
        <end position="352"/>
    </location>
</feature>
<comment type="caution">
    <text evidence="3">The sequence shown here is derived from an EMBL/GenBank/DDBJ whole genome shotgun (WGS) entry which is preliminary data.</text>
</comment>
<feature type="region of interest" description="Disordered" evidence="2">
    <location>
        <begin position="337"/>
        <end position="360"/>
    </location>
</feature>
<sequence length="360" mass="41688">MQNCYGSGRVPREVQGDQEERLTTKHIQTLSFLQDIANENKELKVKIDDLEAKLAGCAELHSLAENSQERIKQIQEQYMNRSDEINAMLTEKHKAEYMTVVEDKLELERQLELQTGELRIKLETMVQTNKILQDQLDLYKNDEAKMKVLILKVETQNAELVQLREENAQLKLENANQVKEIEKLQGQMRKSGSLGNQLAEAQQKGKELQIKLETVLKELKESQNSPQQDKDLVDKLKNKLGKLNKERSVFESREKEHLELIAQLKLELDTVNGRMEIMNMEKEELIEEVKALSNEIEFLKRRSSVDQDKQAFKEFVKVKRELNSLRAENFELKGKLKSRASSFPSLKSTSDTRTFKGSVK</sequence>
<name>A0A8J1UR45_OWEFU</name>
<feature type="coiled-coil region" evidence="1">
    <location>
        <begin position="33"/>
        <end position="84"/>
    </location>
</feature>
<dbReference type="OrthoDB" id="10058798at2759"/>
<organism evidence="3 4">
    <name type="scientific">Owenia fusiformis</name>
    <name type="common">Polychaete worm</name>
    <dbReference type="NCBI Taxonomy" id="6347"/>
    <lineage>
        <taxon>Eukaryota</taxon>
        <taxon>Metazoa</taxon>
        <taxon>Spiralia</taxon>
        <taxon>Lophotrochozoa</taxon>
        <taxon>Annelida</taxon>
        <taxon>Polychaeta</taxon>
        <taxon>Sedentaria</taxon>
        <taxon>Canalipalpata</taxon>
        <taxon>Sabellida</taxon>
        <taxon>Oweniida</taxon>
        <taxon>Oweniidae</taxon>
        <taxon>Owenia</taxon>
    </lineage>
</organism>
<dbReference type="AlphaFoldDB" id="A0A8J1UR45"/>
<evidence type="ECO:0000256" key="1">
    <source>
        <dbReference type="SAM" id="Coils"/>
    </source>
</evidence>
<reference evidence="3" key="1">
    <citation type="submission" date="2022-03" db="EMBL/GenBank/DDBJ databases">
        <authorList>
            <person name="Martin C."/>
        </authorList>
    </citation>
    <scope>NUCLEOTIDE SEQUENCE</scope>
</reference>
<keyword evidence="1" id="KW-0175">Coiled coil</keyword>
<feature type="coiled-coil region" evidence="1">
    <location>
        <begin position="122"/>
        <end position="302"/>
    </location>
</feature>
<protein>
    <submittedName>
        <fullName evidence="3">Uncharacterized protein</fullName>
    </submittedName>
</protein>
<evidence type="ECO:0000256" key="2">
    <source>
        <dbReference type="SAM" id="MobiDB-lite"/>
    </source>
</evidence>
<accession>A0A8J1UR45</accession>